<gene>
    <name evidence="1" type="ORF">ZEAMMB73_Zm00001d032674</name>
</gene>
<dbReference type="EMBL" id="CM007647">
    <property type="protein sequence ID" value="ONM05714.1"/>
    <property type="molecule type" value="Genomic_DNA"/>
</dbReference>
<evidence type="ECO:0000313" key="1">
    <source>
        <dbReference type="EMBL" id="ONM05714.1"/>
    </source>
</evidence>
<dbReference type="eggNOG" id="KOG0202">
    <property type="taxonomic scope" value="Eukaryota"/>
</dbReference>
<dbReference type="InParanoid" id="A0A1D6KST6"/>
<sequence>MGTTILAMCGNRHLDCARRNPAEILGGKLEFAKNTT</sequence>
<accession>A0A1D6KST6</accession>
<reference evidence="1" key="1">
    <citation type="submission" date="2015-12" db="EMBL/GenBank/DDBJ databases">
        <title>Update maize B73 reference genome by single molecule sequencing technologies.</title>
        <authorList>
            <consortium name="Maize Genome Sequencing Project"/>
            <person name="Ware D."/>
        </authorList>
    </citation>
    <scope>NUCLEOTIDE SEQUENCE [LARGE SCALE GENOMIC DNA]</scope>
    <source>
        <tissue evidence="1">Seedling</tissue>
    </source>
</reference>
<name>A0A1D6KST6_MAIZE</name>
<protein>
    <submittedName>
        <fullName evidence="1">Uncharacterized protein</fullName>
    </submittedName>
</protein>
<organism evidence="1">
    <name type="scientific">Zea mays</name>
    <name type="common">Maize</name>
    <dbReference type="NCBI Taxonomy" id="4577"/>
    <lineage>
        <taxon>Eukaryota</taxon>
        <taxon>Viridiplantae</taxon>
        <taxon>Streptophyta</taxon>
        <taxon>Embryophyta</taxon>
        <taxon>Tracheophyta</taxon>
        <taxon>Spermatophyta</taxon>
        <taxon>Magnoliopsida</taxon>
        <taxon>Liliopsida</taxon>
        <taxon>Poales</taxon>
        <taxon>Poaceae</taxon>
        <taxon>PACMAD clade</taxon>
        <taxon>Panicoideae</taxon>
        <taxon>Andropogonodae</taxon>
        <taxon>Andropogoneae</taxon>
        <taxon>Tripsacinae</taxon>
        <taxon>Zea</taxon>
    </lineage>
</organism>
<proteinExistence type="predicted"/>
<dbReference type="AlphaFoldDB" id="A0A1D6KST6"/>